<protein>
    <recommendedName>
        <fullName evidence="3">Amine oxidase domain-containing protein</fullName>
    </recommendedName>
</protein>
<accession>A0A9X0D3Z3</accession>
<dbReference type="Gene3D" id="3.50.50.60">
    <property type="entry name" value="FAD/NAD(P)-binding domain"/>
    <property type="match status" value="1"/>
</dbReference>
<comment type="caution">
    <text evidence="1">The sequence shown here is derived from an EMBL/GenBank/DDBJ whole genome shotgun (WGS) entry which is preliminary data.</text>
</comment>
<reference evidence="1" key="1">
    <citation type="submission" date="2023-01" db="EMBL/GenBank/DDBJ databases">
        <title>Genome assembly of the deep-sea coral Lophelia pertusa.</title>
        <authorList>
            <person name="Herrera S."/>
            <person name="Cordes E."/>
        </authorList>
    </citation>
    <scope>NUCLEOTIDE SEQUENCE</scope>
    <source>
        <strain evidence="1">USNM1676648</strain>
        <tissue evidence="1">Polyp</tissue>
    </source>
</reference>
<organism evidence="1 2">
    <name type="scientific">Desmophyllum pertusum</name>
    <dbReference type="NCBI Taxonomy" id="174260"/>
    <lineage>
        <taxon>Eukaryota</taxon>
        <taxon>Metazoa</taxon>
        <taxon>Cnidaria</taxon>
        <taxon>Anthozoa</taxon>
        <taxon>Hexacorallia</taxon>
        <taxon>Scleractinia</taxon>
        <taxon>Caryophylliina</taxon>
        <taxon>Caryophylliidae</taxon>
        <taxon>Desmophyllum</taxon>
    </lineage>
</organism>
<sequence length="74" mass="8611">MVFKYWDTTCWHQTKAGSNASRYDLEKWAKRPFPGEEIYVVGEAYSIIDAWNEGALRSAYYALKEGWGIEQPET</sequence>
<evidence type="ECO:0008006" key="3">
    <source>
        <dbReference type="Google" id="ProtNLM"/>
    </source>
</evidence>
<gene>
    <name evidence="1" type="ORF">OS493_008570</name>
</gene>
<dbReference type="AlphaFoldDB" id="A0A9X0D3Z3"/>
<dbReference type="OrthoDB" id="5962290at2759"/>
<dbReference type="EMBL" id="MU825876">
    <property type="protein sequence ID" value="KAJ7386442.1"/>
    <property type="molecule type" value="Genomic_DNA"/>
</dbReference>
<dbReference type="InterPro" id="IPR036188">
    <property type="entry name" value="FAD/NAD-bd_sf"/>
</dbReference>
<name>A0A9X0D3Z3_9CNID</name>
<proteinExistence type="predicted"/>
<evidence type="ECO:0000313" key="2">
    <source>
        <dbReference type="Proteomes" id="UP001163046"/>
    </source>
</evidence>
<keyword evidence="2" id="KW-1185">Reference proteome</keyword>
<evidence type="ECO:0000313" key="1">
    <source>
        <dbReference type="EMBL" id="KAJ7386442.1"/>
    </source>
</evidence>
<dbReference type="Proteomes" id="UP001163046">
    <property type="component" value="Unassembled WGS sequence"/>
</dbReference>